<keyword evidence="3" id="KW-1185">Reference proteome</keyword>
<dbReference type="PANTHER" id="PTHR31549:SF23">
    <property type="entry name" value="OS03G0591600 PROTEIN"/>
    <property type="match status" value="1"/>
</dbReference>
<dbReference type="InterPro" id="IPR004158">
    <property type="entry name" value="DUF247_pln"/>
</dbReference>
<dbReference type="PANTHER" id="PTHR31549">
    <property type="entry name" value="PROTEIN, PUTATIVE (DUF247)-RELATED-RELATED"/>
    <property type="match status" value="1"/>
</dbReference>
<feature type="transmembrane region" description="Helical" evidence="1">
    <location>
        <begin position="498"/>
        <end position="520"/>
    </location>
</feature>
<evidence type="ECO:0000313" key="3">
    <source>
        <dbReference type="Proteomes" id="UP000636709"/>
    </source>
</evidence>
<dbReference type="Gramene" id="Dexi9B01G0030140.1">
    <property type="protein sequence ID" value="Dexi9B01G0030140.1:cds"/>
    <property type="gene ID" value="Dexi9B01G0030140"/>
</dbReference>
<comment type="caution">
    <text evidence="2">The sequence shown here is derived from an EMBL/GenBank/DDBJ whole genome shotgun (WGS) entry which is preliminary data.</text>
</comment>
<evidence type="ECO:0000313" key="2">
    <source>
        <dbReference type="EMBL" id="KAF8727850.1"/>
    </source>
</evidence>
<proteinExistence type="predicted"/>
<organism evidence="2 3">
    <name type="scientific">Digitaria exilis</name>
    <dbReference type="NCBI Taxonomy" id="1010633"/>
    <lineage>
        <taxon>Eukaryota</taxon>
        <taxon>Viridiplantae</taxon>
        <taxon>Streptophyta</taxon>
        <taxon>Embryophyta</taxon>
        <taxon>Tracheophyta</taxon>
        <taxon>Spermatophyta</taxon>
        <taxon>Magnoliopsida</taxon>
        <taxon>Liliopsida</taxon>
        <taxon>Poales</taxon>
        <taxon>Poaceae</taxon>
        <taxon>PACMAD clade</taxon>
        <taxon>Panicoideae</taxon>
        <taxon>Panicodae</taxon>
        <taxon>Paniceae</taxon>
        <taxon>Anthephorinae</taxon>
        <taxon>Digitaria</taxon>
    </lineage>
</organism>
<accession>A0A835F430</accession>
<reference evidence="2" key="1">
    <citation type="submission" date="2020-07" db="EMBL/GenBank/DDBJ databases">
        <title>Genome sequence and genetic diversity analysis of an under-domesticated orphan crop, white fonio (Digitaria exilis).</title>
        <authorList>
            <person name="Bennetzen J.L."/>
            <person name="Chen S."/>
            <person name="Ma X."/>
            <person name="Wang X."/>
            <person name="Yssel A.E.J."/>
            <person name="Chaluvadi S.R."/>
            <person name="Johnson M."/>
            <person name="Gangashetty P."/>
            <person name="Hamidou F."/>
            <person name="Sanogo M.D."/>
            <person name="Zwaenepoel A."/>
            <person name="Wallace J."/>
            <person name="Van De Peer Y."/>
            <person name="Van Deynze A."/>
        </authorList>
    </citation>
    <scope>NUCLEOTIDE SEQUENCE</scope>
    <source>
        <tissue evidence="2">Leaves</tissue>
    </source>
</reference>
<dbReference type="OrthoDB" id="2356035at2759"/>
<keyword evidence="1" id="KW-1133">Transmembrane helix</keyword>
<dbReference type="EMBL" id="JACEFO010001629">
    <property type="protein sequence ID" value="KAF8727850.1"/>
    <property type="molecule type" value="Genomic_DNA"/>
</dbReference>
<evidence type="ECO:0000256" key="1">
    <source>
        <dbReference type="SAM" id="Phobius"/>
    </source>
</evidence>
<dbReference type="Proteomes" id="UP000636709">
    <property type="component" value="Unassembled WGS sequence"/>
</dbReference>
<sequence length="538" mass="60247">MATCPVPPFDETRWIIRVRRIFDEEIELSEDQPICVFDVPKPLLGTKPEAYIPQLVALGPYHHSREELCDMERYKLSAAKRAQTHLPDTDFQQLVEIFTRLEHLIRAHYHRHLNLSCETLGWMMAIDVSFLLEFLQTFSTNINQRALQRIPSRMSHLVDPSRRTSSHSMLLRDVVMLENQIPLFLLQKALETRCSSSQPAAQTVLSSMLIGFFQEVSTFRGIGRPCTEMNRHAHLLDFLYANMVPKCAEESHGATGESGDDACRKHDHIKRTLNSATELLVKRGSKIVSVIIDFMLRFLLKFIASLPCLSILEEPIEQLTQQASEPRGDTSDVQSKNTSPLLEEIAVPSVTELAYTGVKFCPTVGDLSMIAFCPATSTLHLPVIGVDINSEVVLRNLVAYEASAGSGPLVLARYVELMNGIIDTEEDARVLRECGVILNHLKSDQEVAELWNGMTRSVRLTRVPALDKVIDELNRHHGSCWKVKARAFVRAHVLGSRELLACVAVVLLVLFIGLQAFCVVRGCVPVSYGMVASRKIGA</sequence>
<name>A0A835F430_9POAL</name>
<protein>
    <submittedName>
        <fullName evidence="2">Uncharacterized protein</fullName>
    </submittedName>
</protein>
<keyword evidence="1" id="KW-0812">Transmembrane</keyword>
<dbReference type="Pfam" id="PF03140">
    <property type="entry name" value="DUF247"/>
    <property type="match status" value="1"/>
</dbReference>
<gene>
    <name evidence="2" type="ORF">HU200_018415</name>
</gene>
<keyword evidence="1" id="KW-0472">Membrane</keyword>
<dbReference type="AlphaFoldDB" id="A0A835F430"/>